<evidence type="ECO:0000256" key="5">
    <source>
        <dbReference type="ARBA" id="ARBA00022840"/>
    </source>
</evidence>
<comment type="PTM">
    <text evidence="7 8">An intermediate of this reaction is the autophosphorylated ppk in which a phosphate is covalently linked to a histidine residue through a N-P bond.</text>
</comment>
<dbReference type="RefSeq" id="WP_109414502.1">
    <property type="nucleotide sequence ID" value="NZ_QEAS01000002.1"/>
</dbReference>
<evidence type="ECO:0000259" key="9">
    <source>
        <dbReference type="PROSITE" id="PS50035"/>
    </source>
</evidence>
<sequence>MEKIAREEGEGDSLFFNRDISWLSFNERILEEAADDEVPLLERLKFLAIYSSNLDEFYRVRMPVLQALQKISKDGSPGLSNSAARIIAKQQDKFGRILTGSVVPGLKDKRIHFLYNESFPDFLNKPAVEYFLTRVLAFLHPVELKKDMTDFFPENNKLYLLVLIEKEGTEKQYILNIPSDHLPRFYSIKGEDGVLIAFLDDIVRRNLHWLFKNSIVRGCFSFKITRDAELDIADEYEGDQLELISRLIQKRDKGLATRFLYQPGIPEALLELIRKAFNLKEIAMMAGGVYHNLKDLMGFPASDPLLSDEKWPAINYNPFGYERTVFDFIADRDVVFHPPYHSYTGILRFFNEASTNRQVKEIYITLYRIASDSLLASALINAARNGKKVKVVLELKARFDEANNIKWGKKMKEAGVELIYSPASLKVHAKIALVKREVNGRTQYSGLLATGNFNENTAAIYTDHVLMTSHPGILREIELLFIFLSRKEAPPATALINFHYLLVAQFNLRNRFTELIDREIAFARAGKDASIIIKMNNLEEKSLIGKLYEASQAGVMVQLIIRSICRLIPGVGGMSENITVRRIVGRYLEHGRVFIFNNGGETEVYMGSADWMNRNIYRRIEVCFPVLDSKIKQEMIEIVRLQLLDNVKAVEISEGLENVRVKRSVPEIRSQQAIYTLLNHE</sequence>
<dbReference type="Proteomes" id="UP000245647">
    <property type="component" value="Unassembled WGS sequence"/>
</dbReference>
<feature type="domain" description="PLD phosphodiesterase" evidence="9">
    <location>
        <begin position="585"/>
        <end position="615"/>
    </location>
</feature>
<dbReference type="SUPFAM" id="SSF143724">
    <property type="entry name" value="PHP14-like"/>
    <property type="match status" value="1"/>
</dbReference>
<dbReference type="PROSITE" id="PS50035">
    <property type="entry name" value="PLD"/>
    <property type="match status" value="1"/>
</dbReference>
<dbReference type="GO" id="GO:0008976">
    <property type="term" value="F:polyphosphate kinase activity"/>
    <property type="evidence" value="ECO:0007669"/>
    <property type="project" value="UniProtKB-UniRule"/>
</dbReference>
<evidence type="ECO:0000256" key="4">
    <source>
        <dbReference type="ARBA" id="ARBA00022777"/>
    </source>
</evidence>
<dbReference type="GO" id="GO:0006799">
    <property type="term" value="P:polyphosphate biosynthetic process"/>
    <property type="evidence" value="ECO:0007669"/>
    <property type="project" value="UniProtKB-UniRule"/>
</dbReference>
<feature type="binding site" evidence="7">
    <location>
        <position position="398"/>
    </location>
    <ligand>
        <name>Mg(2+)</name>
        <dbReference type="ChEBI" id="CHEBI:18420"/>
    </ligand>
</feature>
<keyword evidence="6 7" id="KW-0460">Magnesium</keyword>
<dbReference type="InterPro" id="IPR003414">
    <property type="entry name" value="PP_kinase"/>
</dbReference>
<evidence type="ECO:0000256" key="8">
    <source>
        <dbReference type="RuleBase" id="RU003800"/>
    </source>
</evidence>
<comment type="caution">
    <text evidence="10">The sequence shown here is derived from an EMBL/GenBank/DDBJ whole genome shotgun (WGS) entry which is preliminary data.</text>
</comment>
<dbReference type="GO" id="GO:0005524">
    <property type="term" value="F:ATP binding"/>
    <property type="evidence" value="ECO:0007669"/>
    <property type="project" value="UniProtKB-KW"/>
</dbReference>
<dbReference type="PANTHER" id="PTHR30218:SF0">
    <property type="entry name" value="POLYPHOSPHATE KINASE"/>
    <property type="match status" value="1"/>
</dbReference>
<keyword evidence="2 7" id="KW-0808">Transferase</keyword>
<feature type="active site" description="Phosphohistidine intermediate" evidence="7">
    <location>
        <position position="428"/>
    </location>
</feature>
<dbReference type="AlphaFoldDB" id="A0A2U2PLD1"/>
<protein>
    <recommendedName>
        <fullName evidence="7 8">Polyphosphate kinase</fullName>
        <ecNumber evidence="7 8">2.7.4.1</ecNumber>
    </recommendedName>
    <alternativeName>
        <fullName evidence="7">ATP-polyphosphate phosphotransferase</fullName>
    </alternativeName>
    <alternativeName>
        <fullName evidence="7">Polyphosphoric acid kinase</fullName>
    </alternativeName>
</protein>
<dbReference type="Gene3D" id="3.30.1840.10">
    <property type="entry name" value="Polyphosphate kinase middle domain"/>
    <property type="match status" value="1"/>
</dbReference>
<evidence type="ECO:0000256" key="7">
    <source>
        <dbReference type="HAMAP-Rule" id="MF_00347"/>
    </source>
</evidence>
<keyword evidence="11" id="KW-1185">Reference proteome</keyword>
<feature type="binding site" evidence="7">
    <location>
        <position position="461"/>
    </location>
    <ligand>
        <name>ATP</name>
        <dbReference type="ChEBI" id="CHEBI:30616"/>
    </ligand>
</feature>
<dbReference type="CDD" id="cd09167">
    <property type="entry name" value="PLDc_EcPPK1_C2_like"/>
    <property type="match status" value="1"/>
</dbReference>
<dbReference type="PANTHER" id="PTHR30218">
    <property type="entry name" value="POLYPHOSPHATE KINASE"/>
    <property type="match status" value="1"/>
</dbReference>
<dbReference type="HAMAP" id="MF_00347">
    <property type="entry name" value="Polyphosphate_kinase"/>
    <property type="match status" value="1"/>
</dbReference>
<feature type="binding site" evidence="7">
    <location>
        <position position="562"/>
    </location>
    <ligand>
        <name>ATP</name>
        <dbReference type="ChEBI" id="CHEBI:30616"/>
    </ligand>
</feature>
<dbReference type="InterPro" id="IPR025198">
    <property type="entry name" value="PPK_N_dom"/>
</dbReference>
<dbReference type="Pfam" id="PF17941">
    <property type="entry name" value="PP_kinase_C_1"/>
    <property type="match status" value="1"/>
</dbReference>
<feature type="binding site" evidence="7">
    <location>
        <position position="368"/>
    </location>
    <ligand>
        <name>Mg(2+)</name>
        <dbReference type="ChEBI" id="CHEBI:18420"/>
    </ligand>
</feature>
<evidence type="ECO:0000256" key="2">
    <source>
        <dbReference type="ARBA" id="ARBA00022679"/>
    </source>
</evidence>
<evidence type="ECO:0000313" key="10">
    <source>
        <dbReference type="EMBL" id="PWG82223.1"/>
    </source>
</evidence>
<dbReference type="InterPro" id="IPR041108">
    <property type="entry name" value="PP_kinase_C_1"/>
</dbReference>
<reference evidence="10 11" key="1">
    <citation type="submission" date="2018-04" db="EMBL/GenBank/DDBJ databases">
        <title>Pedobacter chongqingensis sp. nov., isolated from a rottenly hemp rope.</title>
        <authorList>
            <person name="Cai Y."/>
        </authorList>
    </citation>
    <scope>NUCLEOTIDE SEQUENCE [LARGE SCALE GENOMIC DNA]</scope>
    <source>
        <strain evidence="10 11">FJ4-8</strain>
    </source>
</reference>
<evidence type="ECO:0000256" key="6">
    <source>
        <dbReference type="ARBA" id="ARBA00022842"/>
    </source>
</evidence>
<dbReference type="Gene3D" id="3.30.870.10">
    <property type="entry name" value="Endonuclease Chain A"/>
    <property type="match status" value="2"/>
</dbReference>
<dbReference type="Gene3D" id="1.20.58.310">
    <property type="entry name" value="Polyphosphate kinase N-terminal domain"/>
    <property type="match status" value="1"/>
</dbReference>
<dbReference type="InterPro" id="IPR036832">
    <property type="entry name" value="PPK_N_dom_sf"/>
</dbReference>
<gene>
    <name evidence="10" type="primary">ppk1</name>
    <name evidence="7" type="synonym">ppk</name>
    <name evidence="10" type="ORF">DDR33_04215</name>
</gene>
<dbReference type="SUPFAM" id="SSF56024">
    <property type="entry name" value="Phospholipase D/nuclease"/>
    <property type="match status" value="2"/>
</dbReference>
<comment type="function">
    <text evidence="7 8">Catalyzes the reversible transfer of the terminal phosphate of ATP to form a long-chain polyphosphate (polyP).</text>
</comment>
<dbReference type="PIRSF" id="PIRSF015589">
    <property type="entry name" value="PP_kinase"/>
    <property type="match status" value="1"/>
</dbReference>
<evidence type="ECO:0000313" key="11">
    <source>
        <dbReference type="Proteomes" id="UP000245647"/>
    </source>
</evidence>
<dbReference type="EC" id="2.7.4.1" evidence="7 8"/>
<dbReference type="GO" id="GO:0046872">
    <property type="term" value="F:metal ion binding"/>
    <property type="evidence" value="ECO:0007669"/>
    <property type="project" value="UniProtKB-KW"/>
</dbReference>
<dbReference type="InterPro" id="IPR036830">
    <property type="entry name" value="PP_kinase_middle_dom_sf"/>
</dbReference>
<name>A0A2U2PLD1_9SPHI</name>
<comment type="cofactor">
    <cofactor evidence="7">
        <name>Mg(2+)</name>
        <dbReference type="ChEBI" id="CHEBI:18420"/>
    </cofactor>
</comment>
<feature type="binding site" evidence="7">
    <location>
        <position position="53"/>
    </location>
    <ligand>
        <name>ATP</name>
        <dbReference type="ChEBI" id="CHEBI:30616"/>
    </ligand>
</feature>
<keyword evidence="7" id="KW-0479">Metal-binding</keyword>
<dbReference type="EMBL" id="QEAS01000002">
    <property type="protein sequence ID" value="PWG82223.1"/>
    <property type="molecule type" value="Genomic_DNA"/>
</dbReference>
<evidence type="ECO:0000256" key="3">
    <source>
        <dbReference type="ARBA" id="ARBA00022741"/>
    </source>
</evidence>
<feature type="binding site" evidence="7">
    <location>
        <position position="590"/>
    </location>
    <ligand>
        <name>ATP</name>
        <dbReference type="ChEBI" id="CHEBI:30616"/>
    </ligand>
</feature>
<dbReference type="SUPFAM" id="SSF140356">
    <property type="entry name" value="PPK N-terminal domain-like"/>
    <property type="match status" value="1"/>
</dbReference>
<dbReference type="InterPro" id="IPR025200">
    <property type="entry name" value="PPK_C_dom2"/>
</dbReference>
<dbReference type="InterPro" id="IPR024953">
    <property type="entry name" value="PP_kinase_middle"/>
</dbReference>
<evidence type="ECO:0000256" key="1">
    <source>
        <dbReference type="ARBA" id="ARBA00022553"/>
    </source>
</evidence>
<organism evidence="10 11">
    <name type="scientific">Pararcticibacter amylolyticus</name>
    <dbReference type="NCBI Taxonomy" id="2173175"/>
    <lineage>
        <taxon>Bacteria</taxon>
        <taxon>Pseudomonadati</taxon>
        <taxon>Bacteroidota</taxon>
        <taxon>Sphingobacteriia</taxon>
        <taxon>Sphingobacteriales</taxon>
        <taxon>Sphingobacteriaceae</taxon>
        <taxon>Pararcticibacter</taxon>
    </lineage>
</organism>
<dbReference type="Pfam" id="PF13090">
    <property type="entry name" value="PP_kinase_C"/>
    <property type="match status" value="1"/>
</dbReference>
<dbReference type="GO" id="GO:0009358">
    <property type="term" value="C:polyphosphate kinase complex"/>
    <property type="evidence" value="ECO:0007669"/>
    <property type="project" value="InterPro"/>
</dbReference>
<keyword evidence="1 7" id="KW-0597">Phosphoprotein</keyword>
<dbReference type="NCBIfam" id="NF003917">
    <property type="entry name" value="PRK05443.1-1"/>
    <property type="match status" value="1"/>
</dbReference>
<keyword evidence="3 7" id="KW-0547">Nucleotide-binding</keyword>
<keyword evidence="4 7" id="KW-0418">Kinase</keyword>
<dbReference type="InterPro" id="IPR001736">
    <property type="entry name" value="PLipase_D/transphosphatidylase"/>
</dbReference>
<dbReference type="NCBIfam" id="TIGR03705">
    <property type="entry name" value="poly_P_kin"/>
    <property type="match status" value="1"/>
</dbReference>
<dbReference type="Pfam" id="PF02503">
    <property type="entry name" value="PP_kinase"/>
    <property type="match status" value="1"/>
</dbReference>
<accession>A0A2U2PLD1</accession>
<keyword evidence="5 7" id="KW-0067">ATP-binding</keyword>
<dbReference type="Pfam" id="PF13089">
    <property type="entry name" value="PP_kinase_N"/>
    <property type="match status" value="1"/>
</dbReference>
<comment type="similarity">
    <text evidence="7 8">Belongs to the polyphosphate kinase 1 (PPK1) family.</text>
</comment>
<dbReference type="OrthoDB" id="9761456at2"/>
<comment type="catalytic activity">
    <reaction evidence="7 8">
        <text>[phosphate](n) + ATP = [phosphate](n+1) + ADP</text>
        <dbReference type="Rhea" id="RHEA:19573"/>
        <dbReference type="Rhea" id="RHEA-COMP:9859"/>
        <dbReference type="Rhea" id="RHEA-COMP:14280"/>
        <dbReference type="ChEBI" id="CHEBI:16838"/>
        <dbReference type="ChEBI" id="CHEBI:30616"/>
        <dbReference type="ChEBI" id="CHEBI:456216"/>
        <dbReference type="EC" id="2.7.4.1"/>
    </reaction>
</comment>
<proteinExistence type="inferred from homology"/>